<name>A0A1B8XX77_XENTR</name>
<reference evidence="5" key="1">
    <citation type="submission" date="2009-11" db="EMBL/GenBank/DDBJ databases">
        <authorList>
            <consortium name="US DOE Joint Genome Institute (JGI-PGF)"/>
            <person name="Ottilar R."/>
            <person name="Schmutz J."/>
            <person name="Salamov A."/>
            <person name="Cheng J.F."/>
            <person name="Lucas S."/>
            <person name="Pitluck S."/>
            <person name="Gundlach H."/>
            <person name="Guo Y."/>
            <person name="Haberer G."/>
            <person name="Nasrallah J."/>
            <person name="Mayer K.F.X."/>
            <person name="van de Peer Y."/>
            <person name="Weigel D."/>
            <person name="Grigoriev I.V."/>
        </authorList>
    </citation>
    <scope>NUCLEOTIDE SEQUENCE</scope>
    <source>
        <strain evidence="5">Nigerian</strain>
    </source>
</reference>
<organism evidence="5">
    <name type="scientific">Xenopus tropicalis</name>
    <name type="common">Western clawed frog</name>
    <name type="synonym">Silurana tropicalis</name>
    <dbReference type="NCBI Taxonomy" id="8364"/>
    <lineage>
        <taxon>Eukaryota</taxon>
        <taxon>Metazoa</taxon>
        <taxon>Chordata</taxon>
        <taxon>Craniata</taxon>
        <taxon>Vertebrata</taxon>
        <taxon>Euteleostomi</taxon>
        <taxon>Amphibia</taxon>
        <taxon>Batrachia</taxon>
        <taxon>Anura</taxon>
        <taxon>Pipoidea</taxon>
        <taxon>Pipidae</taxon>
        <taxon>Xenopodinae</taxon>
        <taxon>Xenopus</taxon>
        <taxon>Silurana</taxon>
    </lineage>
</organism>
<evidence type="ECO:0000256" key="3">
    <source>
        <dbReference type="SAM" id="MobiDB-lite"/>
    </source>
</evidence>
<dbReference type="InterPro" id="IPR000210">
    <property type="entry name" value="BTB/POZ_dom"/>
</dbReference>
<feature type="region of interest" description="Disordered" evidence="3">
    <location>
        <begin position="505"/>
        <end position="538"/>
    </location>
</feature>
<dbReference type="InterPro" id="IPR011333">
    <property type="entry name" value="SKP1/BTB/POZ_sf"/>
</dbReference>
<dbReference type="PIRSF" id="PIRSF037037">
    <property type="entry name" value="Kelch-like_protein_gigaxonin"/>
    <property type="match status" value="1"/>
</dbReference>
<keyword evidence="2" id="KW-0677">Repeat</keyword>
<dbReference type="Gene3D" id="1.25.40.420">
    <property type="match status" value="1"/>
</dbReference>
<dbReference type="Pfam" id="PF01344">
    <property type="entry name" value="Kelch_1"/>
    <property type="match status" value="1"/>
</dbReference>
<dbReference type="Pfam" id="PF07707">
    <property type="entry name" value="BACK"/>
    <property type="match status" value="1"/>
</dbReference>
<sequence>MRSRYWIPGLSPEMLRLILDFAYTGAVGVTADNAEELFVAADQFSVMGVARACVAFMGSQLCPQNCLGMWRFSAYYPCPELRQRAHSFLLRHFQQVGAESPEFRTAAPQELAEIIGSDQLNVQQEEALFQLIVQWIKMEPETRRDAISNLLPKVRLALMNTDYLLNTVQDHEYVAHSEPCQSLVTHALRLRYGLDMNGPSAFDFHNPLTRPRLPYNILFAIGGWSGRSPTSAIEVYDERADRWAELEGHSPRAYHGAVFLGNFIYVLGGFDSADYFNTVRRFSLAQRRWEEVSPMHTRRCYLSVAVLHGYIYAMGGFDGYVRLNTAERYQPHTNQWSLISTMHEQRSDASATVLHGKVYICGGFNGNECLPTAEVYSPDTNQWSLIAPMGSRRSGVGVVTFLEQIFAVGGFDGTERLNSAECYAPNTNTWSQAPPMFNTRSNFGIEVLAKRLFVLGGFNGATTTCNAEYLDGDANEWFDAADMGIFRSALSCCVVPGGPDVWDFLQRPDPQQPSHAPSSQATPSDSTIQSEHSTRSSQ</sequence>
<dbReference type="SUPFAM" id="SSF117281">
    <property type="entry name" value="Kelch motif"/>
    <property type="match status" value="1"/>
</dbReference>
<accession>A0A1B8XX77</accession>
<protein>
    <recommendedName>
        <fullName evidence="4">BACK domain-containing protein</fullName>
    </recommendedName>
</protein>
<gene>
    <name evidence="5" type="ORF">XENTR_v90030210mg</name>
</gene>
<dbReference type="InterPro" id="IPR011705">
    <property type="entry name" value="BACK"/>
</dbReference>
<dbReference type="AlphaFoldDB" id="A0A1B8XX77"/>
<dbReference type="Gene3D" id="3.30.710.10">
    <property type="entry name" value="Potassium Channel Kv1.1, Chain A"/>
    <property type="match status" value="1"/>
</dbReference>
<dbReference type="CDD" id="cd18450">
    <property type="entry name" value="BACK_KLHL10"/>
    <property type="match status" value="1"/>
</dbReference>
<dbReference type="Pfam" id="PF24681">
    <property type="entry name" value="Kelch_KLHDC2_KLHL20_DRC7"/>
    <property type="match status" value="1"/>
</dbReference>
<dbReference type="SMART" id="SM00875">
    <property type="entry name" value="BACK"/>
    <property type="match status" value="1"/>
</dbReference>
<dbReference type="EMBL" id="KV460909">
    <property type="protein sequence ID" value="OCA15272.1"/>
    <property type="molecule type" value="Genomic_DNA"/>
</dbReference>
<dbReference type="InterPro" id="IPR015915">
    <property type="entry name" value="Kelch-typ_b-propeller"/>
</dbReference>
<evidence type="ECO:0000256" key="2">
    <source>
        <dbReference type="ARBA" id="ARBA00022737"/>
    </source>
</evidence>
<evidence type="ECO:0000259" key="4">
    <source>
        <dbReference type="SMART" id="SM00875"/>
    </source>
</evidence>
<evidence type="ECO:0000313" key="5">
    <source>
        <dbReference type="EMBL" id="OCA15272.1"/>
    </source>
</evidence>
<feature type="compositionally biased region" description="Polar residues" evidence="3">
    <location>
        <begin position="512"/>
        <end position="538"/>
    </location>
</feature>
<reference evidence="5" key="2">
    <citation type="journal article" date="2010" name="Science">
        <title>The genome of the Western clawed frog Xenopus tropicalis.</title>
        <authorList>
            <person name="Hellsten U."/>
            <person name="Harland R.M."/>
            <person name="Gilchrist M.J."/>
            <person name="Hendrix D."/>
            <person name="Jurka J."/>
            <person name="Kapitonov V."/>
            <person name="Ovcharenko I."/>
            <person name="Putnam N.H."/>
            <person name="Shu S."/>
            <person name="Taher L."/>
            <person name="Blitz I.L."/>
            <person name="Blumberg B."/>
            <person name="Dichmann D.S."/>
            <person name="Dubchak I."/>
            <person name="Amaya E."/>
            <person name="Detter J.C."/>
            <person name="Fletcher R."/>
            <person name="Gerhard D.S."/>
            <person name="Goodstein D."/>
            <person name="Graves T."/>
            <person name="Grigoriev I.V."/>
            <person name="Grimwood J."/>
            <person name="Kawashima T."/>
            <person name="Lindquist E."/>
            <person name="Lucas S.M."/>
            <person name="Mead P.E."/>
            <person name="Mitros T."/>
            <person name="Ogino H."/>
            <person name="Ohta Y."/>
            <person name="Poliakov A.V."/>
            <person name="Pollet N."/>
            <person name="Robert J."/>
            <person name="Salamov A."/>
            <person name="Sater A.K."/>
            <person name="Schmutz J."/>
            <person name="Terry A."/>
            <person name="Vize P.D."/>
            <person name="Warren W.C."/>
            <person name="Wells D."/>
            <person name="Wills A."/>
            <person name="Wilson R.K."/>
            <person name="Zimmerman L.B."/>
            <person name="Zorn A.M."/>
            <person name="Grainger R."/>
            <person name="Grammer T."/>
            <person name="Khokha M.K."/>
            <person name="Richardson P.M."/>
            <person name="Rokhsar D.S."/>
        </authorList>
    </citation>
    <scope>NUCLEOTIDE SEQUENCE [LARGE SCALE GENOMIC DNA]</scope>
    <source>
        <strain evidence="5">Nigerian</strain>
    </source>
</reference>
<reference evidence="5" key="3">
    <citation type="submission" date="2016-05" db="EMBL/GenBank/DDBJ databases">
        <title>WGS assembly of Xenopus tropicalis.</title>
        <authorList>
            <person name="Sessions A."/>
            <person name="Jenkins J."/>
            <person name="Mitros T."/>
            <person name="Lyons J.T."/>
            <person name="Dichmann D.S."/>
            <person name="Robert J."/>
            <person name="Harland R.M."/>
            <person name="Rokhsar D.S."/>
        </authorList>
    </citation>
    <scope>NUCLEOTIDE SEQUENCE</scope>
    <source>
        <strain evidence="5">Nigerian</strain>
    </source>
</reference>
<dbReference type="InterPro" id="IPR006652">
    <property type="entry name" value="Kelch_1"/>
</dbReference>
<feature type="domain" description="BACK" evidence="4">
    <location>
        <begin position="66"/>
        <end position="169"/>
    </location>
</feature>
<dbReference type="PANTHER" id="PTHR24412">
    <property type="entry name" value="KELCH PROTEIN"/>
    <property type="match status" value="1"/>
</dbReference>
<dbReference type="InterPro" id="IPR017096">
    <property type="entry name" value="BTB-kelch_protein"/>
</dbReference>
<dbReference type="Pfam" id="PF00651">
    <property type="entry name" value="BTB"/>
    <property type="match status" value="1"/>
</dbReference>
<dbReference type="Gene3D" id="2.120.10.80">
    <property type="entry name" value="Kelch-type beta propeller"/>
    <property type="match status" value="1"/>
</dbReference>
<keyword evidence="1" id="KW-0880">Kelch repeat</keyword>
<proteinExistence type="predicted"/>
<dbReference type="PANTHER" id="PTHR24412:SF172">
    <property type="entry name" value="KELCH-LIKE PROTEIN 10"/>
    <property type="match status" value="1"/>
</dbReference>
<dbReference type="SMART" id="SM00612">
    <property type="entry name" value="Kelch"/>
    <property type="match status" value="6"/>
</dbReference>
<evidence type="ECO:0000256" key="1">
    <source>
        <dbReference type="ARBA" id="ARBA00022441"/>
    </source>
</evidence>
<dbReference type="FunFam" id="1.25.40.420:FF:000001">
    <property type="entry name" value="Kelch-like family member 12"/>
    <property type="match status" value="1"/>
</dbReference>
<dbReference type="SUPFAM" id="SSF54695">
    <property type="entry name" value="POZ domain"/>
    <property type="match status" value="1"/>
</dbReference>